<dbReference type="CDD" id="cd07012">
    <property type="entry name" value="PBP2_Bug_TTT"/>
    <property type="match status" value="1"/>
</dbReference>
<dbReference type="EMBL" id="BMIG01000002">
    <property type="protein sequence ID" value="GGA90464.1"/>
    <property type="molecule type" value="Genomic_DNA"/>
</dbReference>
<comment type="similarity">
    <text evidence="1">Belongs to the UPF0065 (bug) family.</text>
</comment>
<reference evidence="2" key="2">
    <citation type="submission" date="2020-09" db="EMBL/GenBank/DDBJ databases">
        <authorList>
            <person name="Sun Q."/>
            <person name="Zhou Y."/>
        </authorList>
    </citation>
    <scope>NUCLEOTIDE SEQUENCE</scope>
    <source>
        <strain evidence="2">CGMCC 1.15322</strain>
    </source>
</reference>
<sequence>MTGDLMNSVPAHTLTDMGQPRRRQLLALAGATLLTSLTGTRALAQADWPNRPIRFIVPFSAGGAADTAARAMGAKVGDILGQSIIIENRTGGNAVVAANAVLGMPKDGYTFIWDAANQLTNPLLLKDLTFDYAKAFAPVTMGVRVAQALVVRNDFPARTVEEFIAYAKARPGTVSCGTPPAGAMGHLAMALLQQRAGIKLIHAPYRGGADAGRDLMGGQIDSALITTSTARGAVAAGKARILALTSAQRNPAYQDVPTLAERGFPRYDMDDWFALFAASGTPVSIINRMQQAVAQAARDPALTAILAPLGAVAVANTPQEFGVWLTQQREVLDKVIREANITLS</sequence>
<proteinExistence type="inferred from homology"/>
<reference evidence="2" key="1">
    <citation type="journal article" date="2014" name="Int. J. Syst. Evol. Microbiol.">
        <title>Complete genome sequence of Corynebacterium casei LMG S-19264T (=DSM 44701T), isolated from a smear-ripened cheese.</title>
        <authorList>
            <consortium name="US DOE Joint Genome Institute (JGI-PGF)"/>
            <person name="Walter F."/>
            <person name="Albersmeier A."/>
            <person name="Kalinowski J."/>
            <person name="Ruckert C."/>
        </authorList>
    </citation>
    <scope>NUCLEOTIDE SEQUENCE</scope>
    <source>
        <strain evidence="2">CGMCC 1.15322</strain>
    </source>
</reference>
<dbReference type="PIRSF" id="PIRSF017082">
    <property type="entry name" value="YflP"/>
    <property type="match status" value="1"/>
</dbReference>
<keyword evidence="3" id="KW-1185">Reference proteome</keyword>
<dbReference type="AlphaFoldDB" id="A0A916SA92"/>
<organism evidence="2 3">
    <name type="scientific">Polaromonas eurypsychrophila</name>
    <dbReference type="NCBI Taxonomy" id="1614635"/>
    <lineage>
        <taxon>Bacteria</taxon>
        <taxon>Pseudomonadati</taxon>
        <taxon>Pseudomonadota</taxon>
        <taxon>Betaproteobacteria</taxon>
        <taxon>Burkholderiales</taxon>
        <taxon>Comamonadaceae</taxon>
        <taxon>Polaromonas</taxon>
    </lineage>
</organism>
<dbReference type="Gene3D" id="3.40.190.150">
    <property type="entry name" value="Bordetella uptake gene, domain 1"/>
    <property type="match status" value="1"/>
</dbReference>
<evidence type="ECO:0008006" key="4">
    <source>
        <dbReference type="Google" id="ProtNLM"/>
    </source>
</evidence>
<dbReference type="Gene3D" id="3.40.190.10">
    <property type="entry name" value="Periplasmic binding protein-like II"/>
    <property type="match status" value="1"/>
</dbReference>
<comment type="caution">
    <text evidence="2">The sequence shown here is derived from an EMBL/GenBank/DDBJ whole genome shotgun (WGS) entry which is preliminary data.</text>
</comment>
<gene>
    <name evidence="2" type="ORF">GCM10011496_09240</name>
</gene>
<accession>A0A916SA92</accession>
<protein>
    <recommendedName>
        <fullName evidence="4">Tripartite-type tricarboxylate transporter, receptor component TctC</fullName>
    </recommendedName>
</protein>
<dbReference type="InterPro" id="IPR042100">
    <property type="entry name" value="Bug_dom1"/>
</dbReference>
<dbReference type="Proteomes" id="UP000620596">
    <property type="component" value="Unassembled WGS sequence"/>
</dbReference>
<evidence type="ECO:0000256" key="1">
    <source>
        <dbReference type="ARBA" id="ARBA00006987"/>
    </source>
</evidence>
<dbReference type="PANTHER" id="PTHR42928">
    <property type="entry name" value="TRICARBOXYLATE-BINDING PROTEIN"/>
    <property type="match status" value="1"/>
</dbReference>
<dbReference type="InterPro" id="IPR005064">
    <property type="entry name" value="BUG"/>
</dbReference>
<dbReference type="Pfam" id="PF03401">
    <property type="entry name" value="TctC"/>
    <property type="match status" value="1"/>
</dbReference>
<dbReference type="PANTHER" id="PTHR42928:SF5">
    <property type="entry name" value="BLR1237 PROTEIN"/>
    <property type="match status" value="1"/>
</dbReference>
<dbReference type="SUPFAM" id="SSF53850">
    <property type="entry name" value="Periplasmic binding protein-like II"/>
    <property type="match status" value="1"/>
</dbReference>
<evidence type="ECO:0000313" key="3">
    <source>
        <dbReference type="Proteomes" id="UP000620596"/>
    </source>
</evidence>
<name>A0A916SA92_9BURK</name>
<evidence type="ECO:0000313" key="2">
    <source>
        <dbReference type="EMBL" id="GGA90464.1"/>
    </source>
</evidence>